<dbReference type="Pfam" id="PF01957">
    <property type="entry name" value="NfeD"/>
    <property type="match status" value="1"/>
</dbReference>
<comment type="subcellular location">
    <subcellularLocation>
        <location evidence="1">Membrane</location>
        <topology evidence="1">Multi-pass membrane protein</topology>
    </subcellularLocation>
</comment>
<dbReference type="PANTHER" id="PTHR33507">
    <property type="entry name" value="INNER MEMBRANE PROTEIN YBBJ"/>
    <property type="match status" value="1"/>
</dbReference>
<keyword evidence="2 5" id="KW-0812">Transmembrane</keyword>
<feature type="transmembrane region" description="Helical" evidence="5">
    <location>
        <begin position="51"/>
        <end position="67"/>
    </location>
</feature>
<gene>
    <name evidence="7" type="ORF">SAMN02745126_03790</name>
</gene>
<sequence length="144" mass="15269">MTIEFWYWWALAAVLLVFEMLLPGVVFLFLAIGAGGAGLLLLVASGAGLELQLFVFAVLSVASAVLLRRSLRRLQGRSDEPHINARGAALIGKTFFLDQPILGGRGRATLADGSWIVVGPDMAAGSRVRVVGINGTELKVEPAP</sequence>
<keyword evidence="4 5" id="KW-0472">Membrane</keyword>
<feature type="domain" description="NfeD-like C-terminal" evidence="6">
    <location>
        <begin position="88"/>
        <end position="142"/>
    </location>
</feature>
<proteinExistence type="predicted"/>
<evidence type="ECO:0000313" key="8">
    <source>
        <dbReference type="Proteomes" id="UP000190092"/>
    </source>
</evidence>
<dbReference type="PANTHER" id="PTHR33507:SF3">
    <property type="entry name" value="INNER MEMBRANE PROTEIN YBBJ"/>
    <property type="match status" value="1"/>
</dbReference>
<evidence type="ECO:0000256" key="1">
    <source>
        <dbReference type="ARBA" id="ARBA00004141"/>
    </source>
</evidence>
<name>A0A1T4RHG3_9HYPH</name>
<dbReference type="InterPro" id="IPR012340">
    <property type="entry name" value="NA-bd_OB-fold"/>
</dbReference>
<reference evidence="8" key="1">
    <citation type="submission" date="2017-02" db="EMBL/GenBank/DDBJ databases">
        <authorList>
            <person name="Varghese N."/>
            <person name="Submissions S."/>
        </authorList>
    </citation>
    <scope>NUCLEOTIDE SEQUENCE [LARGE SCALE GENOMIC DNA]</scope>
    <source>
        <strain evidence="8">ATCC 27094</strain>
    </source>
</reference>
<keyword evidence="3 5" id="KW-1133">Transmembrane helix</keyword>
<dbReference type="InterPro" id="IPR002810">
    <property type="entry name" value="NfeD-like_C"/>
</dbReference>
<dbReference type="RefSeq" id="WP_085935482.1">
    <property type="nucleotide sequence ID" value="NZ_FUWJ01000005.1"/>
</dbReference>
<keyword evidence="8" id="KW-1185">Reference proteome</keyword>
<dbReference type="InterPro" id="IPR052165">
    <property type="entry name" value="Membrane_assoc_protease"/>
</dbReference>
<dbReference type="STRING" id="225324.SAMN02745126_03790"/>
<evidence type="ECO:0000256" key="5">
    <source>
        <dbReference type="SAM" id="Phobius"/>
    </source>
</evidence>
<evidence type="ECO:0000256" key="4">
    <source>
        <dbReference type="ARBA" id="ARBA00023136"/>
    </source>
</evidence>
<dbReference type="OrthoDB" id="9810336at2"/>
<dbReference type="EMBL" id="FUWJ01000005">
    <property type="protein sequence ID" value="SKA15359.1"/>
    <property type="molecule type" value="Genomic_DNA"/>
</dbReference>
<protein>
    <recommendedName>
        <fullName evidence="6">NfeD-like C-terminal domain-containing protein</fullName>
    </recommendedName>
</protein>
<dbReference type="Gene3D" id="2.40.50.140">
    <property type="entry name" value="Nucleic acid-binding proteins"/>
    <property type="match status" value="1"/>
</dbReference>
<evidence type="ECO:0000259" key="6">
    <source>
        <dbReference type="Pfam" id="PF01957"/>
    </source>
</evidence>
<accession>A0A1T4RHG3</accession>
<evidence type="ECO:0000256" key="2">
    <source>
        <dbReference type="ARBA" id="ARBA00022692"/>
    </source>
</evidence>
<dbReference type="Proteomes" id="UP000190092">
    <property type="component" value="Unassembled WGS sequence"/>
</dbReference>
<evidence type="ECO:0000256" key="3">
    <source>
        <dbReference type="ARBA" id="ARBA00022989"/>
    </source>
</evidence>
<evidence type="ECO:0000313" key="7">
    <source>
        <dbReference type="EMBL" id="SKA15359.1"/>
    </source>
</evidence>
<dbReference type="AlphaFoldDB" id="A0A1T4RHG3"/>
<dbReference type="GO" id="GO:0005886">
    <property type="term" value="C:plasma membrane"/>
    <property type="evidence" value="ECO:0007669"/>
    <property type="project" value="TreeGrafter"/>
</dbReference>
<organism evidence="7 8">
    <name type="scientific">Enhydrobacter aerosaccus</name>
    <dbReference type="NCBI Taxonomy" id="225324"/>
    <lineage>
        <taxon>Bacteria</taxon>
        <taxon>Pseudomonadati</taxon>
        <taxon>Pseudomonadota</taxon>
        <taxon>Alphaproteobacteria</taxon>
        <taxon>Hyphomicrobiales</taxon>
        <taxon>Enhydrobacter</taxon>
    </lineage>
</organism>